<protein>
    <submittedName>
        <fullName evidence="1">Uncharacterized protein</fullName>
    </submittedName>
</protein>
<reference evidence="1 2" key="1">
    <citation type="submission" date="2021-06" db="EMBL/GenBank/DDBJ databases">
        <authorList>
            <person name="Palmer J.M."/>
        </authorList>
    </citation>
    <scope>NUCLEOTIDE SEQUENCE [LARGE SCALE GENOMIC DNA]</scope>
    <source>
        <strain evidence="1 2">GA_2019</strain>
        <tissue evidence="1">Muscle</tissue>
    </source>
</reference>
<name>A0ABV0MJL7_9TELE</name>
<dbReference type="EMBL" id="JAHRIO010001852">
    <property type="protein sequence ID" value="MEQ2159191.1"/>
    <property type="molecule type" value="Genomic_DNA"/>
</dbReference>
<dbReference type="Proteomes" id="UP001476798">
    <property type="component" value="Unassembled WGS sequence"/>
</dbReference>
<organism evidence="1 2">
    <name type="scientific">Goodea atripinnis</name>
    <dbReference type="NCBI Taxonomy" id="208336"/>
    <lineage>
        <taxon>Eukaryota</taxon>
        <taxon>Metazoa</taxon>
        <taxon>Chordata</taxon>
        <taxon>Craniata</taxon>
        <taxon>Vertebrata</taxon>
        <taxon>Euteleostomi</taxon>
        <taxon>Actinopterygii</taxon>
        <taxon>Neopterygii</taxon>
        <taxon>Teleostei</taxon>
        <taxon>Neoteleostei</taxon>
        <taxon>Acanthomorphata</taxon>
        <taxon>Ovalentaria</taxon>
        <taxon>Atherinomorphae</taxon>
        <taxon>Cyprinodontiformes</taxon>
        <taxon>Goodeidae</taxon>
        <taxon>Goodea</taxon>
    </lineage>
</organism>
<evidence type="ECO:0000313" key="1">
    <source>
        <dbReference type="EMBL" id="MEQ2159191.1"/>
    </source>
</evidence>
<keyword evidence="2" id="KW-1185">Reference proteome</keyword>
<gene>
    <name evidence="1" type="ORF">GOODEAATRI_020142</name>
</gene>
<evidence type="ECO:0000313" key="2">
    <source>
        <dbReference type="Proteomes" id="UP001476798"/>
    </source>
</evidence>
<sequence>MPVVHVMVSKISKKRKYRPPPSLVIMGPKTNGGSYFPFLEKNDLLSNPLIGVKVEWHLFYADAKHTMGQQHNVEALHSLSSSVSLHMEWKKREDSCPNRRLRRGVM</sequence>
<proteinExistence type="predicted"/>
<comment type="caution">
    <text evidence="1">The sequence shown here is derived from an EMBL/GenBank/DDBJ whole genome shotgun (WGS) entry which is preliminary data.</text>
</comment>
<accession>A0ABV0MJL7</accession>